<dbReference type="OrthoDB" id="2081253at2"/>
<feature type="region of interest" description="Disordered" evidence="1">
    <location>
        <begin position="86"/>
        <end position="117"/>
    </location>
</feature>
<dbReference type="Pfam" id="PF05069">
    <property type="entry name" value="Phage_tail_S"/>
    <property type="match status" value="1"/>
</dbReference>
<evidence type="ECO:0000256" key="1">
    <source>
        <dbReference type="SAM" id="MobiDB-lite"/>
    </source>
</evidence>
<dbReference type="RefSeq" id="WP_005259503.1">
    <property type="nucleotide sequence ID" value="NZ_BMDR01000002.1"/>
</dbReference>
<keyword evidence="3" id="KW-1185">Reference proteome</keyword>
<dbReference type="PATRIC" id="fig|1217706.3.peg.3023"/>
<evidence type="ECO:0000313" key="3">
    <source>
        <dbReference type="Proteomes" id="UP000013173"/>
    </source>
</evidence>
<dbReference type="EMBL" id="APRW01000014">
    <property type="protein sequence ID" value="ENX20184.1"/>
    <property type="molecule type" value="Genomic_DNA"/>
</dbReference>
<organism evidence="2 3">
    <name type="scientific">Acinetobacter vivianii</name>
    <dbReference type="NCBI Taxonomy" id="1776742"/>
    <lineage>
        <taxon>Bacteria</taxon>
        <taxon>Pseudomonadati</taxon>
        <taxon>Pseudomonadota</taxon>
        <taxon>Gammaproteobacteria</taxon>
        <taxon>Moraxellales</taxon>
        <taxon>Moraxellaceae</taxon>
        <taxon>Acinetobacter</taxon>
    </lineage>
</organism>
<dbReference type="AlphaFoldDB" id="N9NGI1"/>
<accession>N9NGI1</accession>
<gene>
    <name evidence="2" type="ORF">F892_03107</name>
</gene>
<evidence type="ECO:0000313" key="2">
    <source>
        <dbReference type="EMBL" id="ENX20184.1"/>
    </source>
</evidence>
<dbReference type="Proteomes" id="UP000013173">
    <property type="component" value="Unassembled WGS sequence"/>
</dbReference>
<name>N9NGI1_9GAMM</name>
<proteinExistence type="predicted"/>
<reference evidence="2 3" key="1">
    <citation type="submission" date="2013-02" db="EMBL/GenBank/DDBJ databases">
        <title>The Genome Sequence of Acinetobacter sp. NIPH 2168.</title>
        <authorList>
            <consortium name="The Broad Institute Genome Sequencing Platform"/>
            <consortium name="The Broad Institute Genome Sequencing Center for Infectious Disease"/>
            <person name="Cerqueira G."/>
            <person name="Feldgarden M."/>
            <person name="Courvalin P."/>
            <person name="Perichon B."/>
            <person name="Grillot-Courvalin C."/>
            <person name="Clermont D."/>
            <person name="Rocha E."/>
            <person name="Yoon E.-J."/>
            <person name="Nemec A."/>
            <person name="Walker B."/>
            <person name="Young S.K."/>
            <person name="Zeng Q."/>
            <person name="Gargeya S."/>
            <person name="Fitzgerald M."/>
            <person name="Haas B."/>
            <person name="Abouelleil A."/>
            <person name="Alvarado L."/>
            <person name="Arachchi H.M."/>
            <person name="Berlin A.M."/>
            <person name="Chapman S.B."/>
            <person name="Dewar J."/>
            <person name="Goldberg J."/>
            <person name="Griggs A."/>
            <person name="Gujja S."/>
            <person name="Hansen M."/>
            <person name="Howarth C."/>
            <person name="Imamovic A."/>
            <person name="Larimer J."/>
            <person name="McCowan C."/>
            <person name="Murphy C."/>
            <person name="Neiman D."/>
            <person name="Pearson M."/>
            <person name="Priest M."/>
            <person name="Roberts A."/>
            <person name="Saif S."/>
            <person name="Shea T."/>
            <person name="Sisk P."/>
            <person name="Sykes S."/>
            <person name="Wortman J."/>
            <person name="Nusbaum C."/>
            <person name="Birren B."/>
        </authorList>
    </citation>
    <scope>NUCLEOTIDE SEQUENCE [LARGE SCALE GENOMIC DNA]</scope>
    <source>
        <strain evidence="2 3">NIPH 2168</strain>
    </source>
</reference>
<dbReference type="InterPro" id="IPR006522">
    <property type="entry name" value="Phage_virion_morphogenesis"/>
</dbReference>
<comment type="caution">
    <text evidence="2">The sequence shown here is derived from an EMBL/GenBank/DDBJ whole genome shotgun (WGS) entry which is preliminary data.</text>
</comment>
<dbReference type="GeneID" id="303682651"/>
<sequence length="157" mass="17514">MNSVNFNNSELTRMFNAAADKLDDPTELGHAIANSFLTIVEDNFDSEGRPAWHSLSPVTLARRKPGKKLFQSGSLRRSVSTNVTRDSVVIGTNDPKAPTHQYGAKKGQYGRTKRNAPIPWGNIPARPFLPMNENNDLQPEAEEAIFDDVSYFYGKLF</sequence>
<dbReference type="HOGENOM" id="CLU_117141_1_0_6"/>
<protein>
    <submittedName>
        <fullName evidence="2">Phage virion morphogenesis protein</fullName>
    </submittedName>
</protein>